<dbReference type="RefSeq" id="WP_270045686.1">
    <property type="nucleotide sequence ID" value="NZ_JAPDOD010000065.1"/>
</dbReference>
<dbReference type="EMBL" id="JAPDOD010000065">
    <property type="protein sequence ID" value="MDA0166429.1"/>
    <property type="molecule type" value="Genomic_DNA"/>
</dbReference>
<dbReference type="InterPro" id="IPR013325">
    <property type="entry name" value="RNA_pol_sigma_r2"/>
</dbReference>
<feature type="region of interest" description="Disordered" evidence="1">
    <location>
        <begin position="134"/>
        <end position="178"/>
    </location>
</feature>
<name>A0A9X3N0X2_9ACTN</name>
<evidence type="ECO:0000313" key="2">
    <source>
        <dbReference type="EMBL" id="MDA0166429.1"/>
    </source>
</evidence>
<dbReference type="Gene3D" id="1.10.1740.10">
    <property type="match status" value="1"/>
</dbReference>
<evidence type="ECO:0000256" key="1">
    <source>
        <dbReference type="SAM" id="MobiDB-lite"/>
    </source>
</evidence>
<dbReference type="SUPFAM" id="SSF88946">
    <property type="entry name" value="Sigma2 domain of RNA polymerase sigma factors"/>
    <property type="match status" value="1"/>
</dbReference>
<dbReference type="AlphaFoldDB" id="A0A9X3N0X2"/>
<evidence type="ECO:0008006" key="4">
    <source>
        <dbReference type="Google" id="ProtNLM"/>
    </source>
</evidence>
<dbReference type="GO" id="GO:0003700">
    <property type="term" value="F:DNA-binding transcription factor activity"/>
    <property type="evidence" value="ECO:0007669"/>
    <property type="project" value="InterPro"/>
</dbReference>
<reference evidence="2" key="1">
    <citation type="submission" date="2022-10" db="EMBL/GenBank/DDBJ databases">
        <title>The WGS of Solirubrobacter ginsenosidimutans DSM 21036.</title>
        <authorList>
            <person name="Jiang Z."/>
        </authorList>
    </citation>
    <scope>NUCLEOTIDE SEQUENCE</scope>
    <source>
        <strain evidence="2">DSM 21036</strain>
    </source>
</reference>
<feature type="compositionally biased region" description="Low complexity" evidence="1">
    <location>
        <begin position="157"/>
        <end position="171"/>
    </location>
</feature>
<organism evidence="2 3">
    <name type="scientific">Solirubrobacter ginsenosidimutans</name>
    <dbReference type="NCBI Taxonomy" id="490573"/>
    <lineage>
        <taxon>Bacteria</taxon>
        <taxon>Bacillati</taxon>
        <taxon>Actinomycetota</taxon>
        <taxon>Thermoleophilia</taxon>
        <taxon>Solirubrobacterales</taxon>
        <taxon>Solirubrobacteraceae</taxon>
        <taxon>Solirubrobacter</taxon>
    </lineage>
</organism>
<protein>
    <recommendedName>
        <fullName evidence="4">Sigma-70 family RNA polymerase sigma factor</fullName>
    </recommendedName>
</protein>
<proteinExistence type="predicted"/>
<gene>
    <name evidence="2" type="ORF">OM076_39560</name>
</gene>
<dbReference type="GO" id="GO:0006352">
    <property type="term" value="P:DNA-templated transcription initiation"/>
    <property type="evidence" value="ECO:0007669"/>
    <property type="project" value="InterPro"/>
</dbReference>
<accession>A0A9X3N0X2</accession>
<dbReference type="Proteomes" id="UP001149140">
    <property type="component" value="Unassembled WGS sequence"/>
</dbReference>
<evidence type="ECO:0000313" key="3">
    <source>
        <dbReference type="Proteomes" id="UP001149140"/>
    </source>
</evidence>
<keyword evidence="3" id="KW-1185">Reference proteome</keyword>
<comment type="caution">
    <text evidence="2">The sequence shown here is derived from an EMBL/GenBank/DDBJ whole genome shotgun (WGS) entry which is preliminary data.</text>
</comment>
<sequence>MDPQALGEFYARYETTVLRFFMERVRSPDLAADLTAETFATALTRFRRFDPADDRELDWVLALANTQLHRAYREGAVDDAARERLKLAPVALDDRALDRVWQLRGLDRNEERKPRRSAHTVLAESARGAAGSGLWPLSHSAAQHGPANVARHGAVSPPGDGAATGPAGGAQDTDRRRAVANRPADGAAGGVLLPSVADGLVGAAACHHGRRRRRRRVVIAARVMLAIVTVTWALGEAVKPDRSSTAASTTWLPFEAQHEVSGFFPRPWYLASAKQAPAVTGGRELVTLTTYATGGAAGSRCGALPELGDADALVSVVDRLDGAGAFPKRFSPKRAPDLERALRVCRPKIRVYTSGLRVGPRRLRGLVVLGPKADDQTLALARETLDRLRF</sequence>